<dbReference type="AlphaFoldDB" id="A0A0P1ETA7"/>
<feature type="chain" id="PRO_5006061877" evidence="1">
    <location>
        <begin position="26"/>
        <end position="185"/>
    </location>
</feature>
<evidence type="ECO:0000256" key="1">
    <source>
        <dbReference type="SAM" id="SignalP"/>
    </source>
</evidence>
<feature type="signal peptide" evidence="1">
    <location>
        <begin position="1"/>
        <end position="25"/>
    </location>
</feature>
<proteinExistence type="predicted"/>
<evidence type="ECO:0000313" key="3">
    <source>
        <dbReference type="Proteomes" id="UP000054823"/>
    </source>
</evidence>
<dbReference type="OrthoDB" id="7707581at2"/>
<organism evidence="2 3">
    <name type="scientific">Shimia marina</name>
    <dbReference type="NCBI Taxonomy" id="321267"/>
    <lineage>
        <taxon>Bacteria</taxon>
        <taxon>Pseudomonadati</taxon>
        <taxon>Pseudomonadota</taxon>
        <taxon>Alphaproteobacteria</taxon>
        <taxon>Rhodobacterales</taxon>
        <taxon>Roseobacteraceae</taxon>
    </lineage>
</organism>
<dbReference type="Gene3D" id="3.40.1000.10">
    <property type="entry name" value="Mog1/PsbP, alpha/beta/alpha sandwich"/>
    <property type="match status" value="1"/>
</dbReference>
<evidence type="ECO:0000313" key="2">
    <source>
        <dbReference type="EMBL" id="CUH53817.1"/>
    </source>
</evidence>
<protein>
    <submittedName>
        <fullName evidence="2">Uncharacterized protein</fullName>
    </submittedName>
</protein>
<keyword evidence="3" id="KW-1185">Reference proteome</keyword>
<sequence length="185" mass="19995">MTRLTKFGAILTAGFLLAGAQTALAETQAIYSDASDKVFEVTVPDFWTLRVGGDRDIEASTEEGLRAVERVFGLSPENGHGVWMGLISPSRLRTLEDAKDYARNLGGQLAKTTEITGSSERRVAGYPAHIIEGTGRRNGKAIDFTVMLLDLPNNRVVVGLTVLEKGYDVSALDDVNAILQSIKAR</sequence>
<dbReference type="Proteomes" id="UP000054823">
    <property type="component" value="Unassembled WGS sequence"/>
</dbReference>
<reference evidence="2 3" key="1">
    <citation type="submission" date="2015-09" db="EMBL/GenBank/DDBJ databases">
        <authorList>
            <consortium name="Swine Surveillance"/>
        </authorList>
    </citation>
    <scope>NUCLEOTIDE SEQUENCE [LARGE SCALE GENOMIC DNA]</scope>
    <source>
        <strain evidence="2 3">CECT 7688</strain>
    </source>
</reference>
<dbReference type="EMBL" id="CYPW01000029">
    <property type="protein sequence ID" value="CUH53817.1"/>
    <property type="molecule type" value="Genomic_DNA"/>
</dbReference>
<accession>A0A0P1ETA7</accession>
<dbReference type="STRING" id="321267.SHM7688_03279"/>
<keyword evidence="1" id="KW-0732">Signal</keyword>
<name>A0A0P1ETA7_9RHOB</name>
<dbReference type="RefSeq" id="WP_058240991.1">
    <property type="nucleotide sequence ID" value="NZ_CYPW01000029.1"/>
</dbReference>
<gene>
    <name evidence="2" type="ORF">SHM7688_03279</name>
</gene>